<dbReference type="PANTHER" id="PTHR31225:SF241">
    <property type="entry name" value="TERPENE SYNTHASE FAMILY, METAL-BINDING DOMAIN PROTEIN"/>
    <property type="match status" value="1"/>
</dbReference>
<dbReference type="Pfam" id="PF03936">
    <property type="entry name" value="Terpene_synth_C"/>
    <property type="match status" value="1"/>
</dbReference>
<evidence type="ECO:0000313" key="4">
    <source>
        <dbReference type="Proteomes" id="UP000806378"/>
    </source>
</evidence>
<comment type="caution">
    <text evidence="3">The sequence shown here is derived from an EMBL/GenBank/DDBJ whole genome shotgun (WGS) entry which is preliminary data.</text>
</comment>
<dbReference type="OrthoDB" id="1877784at2759"/>
<organism evidence="3 4">
    <name type="scientific">Corymbia citriodora subsp. variegata</name>
    <dbReference type="NCBI Taxonomy" id="360336"/>
    <lineage>
        <taxon>Eukaryota</taxon>
        <taxon>Viridiplantae</taxon>
        <taxon>Streptophyta</taxon>
        <taxon>Embryophyta</taxon>
        <taxon>Tracheophyta</taxon>
        <taxon>Spermatophyta</taxon>
        <taxon>Magnoliopsida</taxon>
        <taxon>eudicotyledons</taxon>
        <taxon>Gunneridae</taxon>
        <taxon>Pentapetalae</taxon>
        <taxon>rosids</taxon>
        <taxon>malvids</taxon>
        <taxon>Myrtales</taxon>
        <taxon>Myrtaceae</taxon>
        <taxon>Myrtoideae</taxon>
        <taxon>Eucalypteae</taxon>
        <taxon>Corymbia</taxon>
    </lineage>
</organism>
<accession>A0A8T0CZ53</accession>
<evidence type="ECO:0000259" key="2">
    <source>
        <dbReference type="Pfam" id="PF03936"/>
    </source>
</evidence>
<protein>
    <recommendedName>
        <fullName evidence="2">Terpene synthase metal-binding domain-containing protein</fullName>
    </recommendedName>
</protein>
<dbReference type="EMBL" id="MU089530">
    <property type="protein sequence ID" value="KAF7851626.1"/>
    <property type="molecule type" value="Genomic_DNA"/>
</dbReference>
<dbReference type="Gramene" id="rna-gnl|WGS:JABURB|Cocit.L3451.1">
    <property type="protein sequence ID" value="cds-KAF7851626.1"/>
    <property type="gene ID" value="gene-BT93_L3451"/>
</dbReference>
<keyword evidence="4" id="KW-1185">Reference proteome</keyword>
<dbReference type="Gene3D" id="1.10.600.10">
    <property type="entry name" value="Farnesyl Diphosphate Synthase"/>
    <property type="match status" value="1"/>
</dbReference>
<dbReference type="InterPro" id="IPR050148">
    <property type="entry name" value="Terpene_synthase-like"/>
</dbReference>
<evidence type="ECO:0000256" key="1">
    <source>
        <dbReference type="ARBA" id="ARBA00022723"/>
    </source>
</evidence>
<dbReference type="GO" id="GO:0016114">
    <property type="term" value="P:terpenoid biosynthetic process"/>
    <property type="evidence" value="ECO:0007669"/>
    <property type="project" value="InterPro"/>
</dbReference>
<proteinExistence type="predicted"/>
<feature type="domain" description="Terpene synthase metal-binding" evidence="2">
    <location>
        <begin position="1"/>
        <end position="164"/>
    </location>
</feature>
<dbReference type="PANTHER" id="PTHR31225">
    <property type="entry name" value="OS04G0344100 PROTEIN-RELATED"/>
    <property type="match status" value="1"/>
</dbReference>
<gene>
    <name evidence="3" type="ORF">BT93_L3451</name>
</gene>
<dbReference type="InterPro" id="IPR005630">
    <property type="entry name" value="Terpene_synthase_metal-bd"/>
</dbReference>
<reference evidence="3" key="1">
    <citation type="submission" date="2020-05" db="EMBL/GenBank/DDBJ databases">
        <title>WGS assembly of Corymbia citriodora subspecies variegata.</title>
        <authorList>
            <person name="Barry K."/>
            <person name="Hundley H."/>
            <person name="Shu S."/>
            <person name="Jenkins J."/>
            <person name="Grimwood J."/>
            <person name="Baten A."/>
        </authorList>
    </citation>
    <scope>NUCLEOTIDE SEQUENCE</scope>
    <source>
        <strain evidence="3">CV2-018</strain>
    </source>
</reference>
<dbReference type="Proteomes" id="UP000806378">
    <property type="component" value="Unassembled WGS sequence"/>
</dbReference>
<sequence>MDGLPEYMQAYYKVLLDLYDEIGNELAAKGRSYRLIYAKEAMKKQARGYFHEAKWFHTGYTPTLEEYMPLALLTTGYEEIAVTSLVGMGDVVTRDAFEWLLGDCKILRASKIICRLMDDISSHQFEQKRGHIASSVELLMKENGISEKEAEEELQKRVVDAWKDINEEFLRPTAVPTPILMRILNLSRVIDVLYTNGDHYTHSKTKLKEHIISLYVNPLPM</sequence>
<dbReference type="AlphaFoldDB" id="A0A8T0CZ53"/>
<dbReference type="GO" id="GO:0010333">
    <property type="term" value="F:terpene synthase activity"/>
    <property type="evidence" value="ECO:0007669"/>
    <property type="project" value="InterPro"/>
</dbReference>
<name>A0A8T0CZ53_CORYI</name>
<dbReference type="SUPFAM" id="SSF48576">
    <property type="entry name" value="Terpenoid synthases"/>
    <property type="match status" value="1"/>
</dbReference>
<keyword evidence="1" id="KW-0479">Metal-binding</keyword>
<dbReference type="InterPro" id="IPR008949">
    <property type="entry name" value="Isoprenoid_synthase_dom_sf"/>
</dbReference>
<evidence type="ECO:0000313" key="3">
    <source>
        <dbReference type="EMBL" id="KAF7851626.1"/>
    </source>
</evidence>
<dbReference type="GO" id="GO:0000287">
    <property type="term" value="F:magnesium ion binding"/>
    <property type="evidence" value="ECO:0007669"/>
    <property type="project" value="InterPro"/>
</dbReference>